<evidence type="ECO:0000313" key="1">
    <source>
        <dbReference type="EMBL" id="MBN7820288.1"/>
    </source>
</evidence>
<organism evidence="1 2">
    <name type="scientific">Bowmanella yangjiangensis</name>
    <dbReference type="NCBI Taxonomy" id="2811230"/>
    <lineage>
        <taxon>Bacteria</taxon>
        <taxon>Pseudomonadati</taxon>
        <taxon>Pseudomonadota</taxon>
        <taxon>Gammaproteobacteria</taxon>
        <taxon>Alteromonadales</taxon>
        <taxon>Alteromonadaceae</taxon>
        <taxon>Bowmanella</taxon>
    </lineage>
</organism>
<proteinExistence type="predicted"/>
<reference evidence="1 2" key="1">
    <citation type="submission" date="2021-03" db="EMBL/GenBank/DDBJ databases">
        <title>novel species isolated from a fishpond in China.</title>
        <authorList>
            <person name="Lu H."/>
            <person name="Cai Z."/>
        </authorList>
    </citation>
    <scope>NUCLEOTIDE SEQUENCE [LARGE SCALE GENOMIC DNA]</scope>
    <source>
        <strain evidence="1 2">Y57</strain>
    </source>
</reference>
<keyword evidence="2" id="KW-1185">Reference proteome</keyword>
<sequence>MLCLVSLFLSPAIQAKEKIAVGVYEYPPFFALEEQQSRGVIPDLLRLLNQAQDKVEFTLYITTARRRYKDFQDGKFDMLLFESLDWGWRGYPLDASITFFTGGEVWVALASLDRDQRYFTQFEGKRLIGVLGYHYGFAGLDANPDSLRQRFGMQLVDSQDKVIGLLLQKRADMGLVANSFINRYLYLHPELKSTLLISQSFDQQYQHGALLRRGAKIEIHWLNGVFTELQQSQQLQRLWRKHHLLAAHQAK</sequence>
<dbReference type="SUPFAM" id="SSF53850">
    <property type="entry name" value="Periplasmic binding protein-like II"/>
    <property type="match status" value="1"/>
</dbReference>
<dbReference type="RefSeq" id="WP_206594123.1">
    <property type="nucleotide sequence ID" value="NZ_JAFKCS010000008.1"/>
</dbReference>
<dbReference type="Gene3D" id="3.40.190.10">
    <property type="entry name" value="Periplasmic binding protein-like II"/>
    <property type="match status" value="2"/>
</dbReference>
<comment type="caution">
    <text evidence="1">The sequence shown here is derived from an EMBL/GenBank/DDBJ whole genome shotgun (WGS) entry which is preliminary data.</text>
</comment>
<dbReference type="Proteomes" id="UP000663992">
    <property type="component" value="Unassembled WGS sequence"/>
</dbReference>
<gene>
    <name evidence="1" type="ORF">J0A65_10460</name>
</gene>
<dbReference type="EMBL" id="JAFKCS010000008">
    <property type="protein sequence ID" value="MBN7820288.1"/>
    <property type="molecule type" value="Genomic_DNA"/>
</dbReference>
<accession>A0ABS3CT35</accession>
<evidence type="ECO:0000313" key="2">
    <source>
        <dbReference type="Proteomes" id="UP000663992"/>
    </source>
</evidence>
<protein>
    <submittedName>
        <fullName evidence="1">Transporter substrate-binding domain-containing protein</fullName>
    </submittedName>
</protein>
<name>A0ABS3CT35_9ALTE</name>